<keyword evidence="5" id="KW-0472">Membrane</keyword>
<dbReference type="InterPro" id="IPR005135">
    <property type="entry name" value="Endo/exonuclease/phosphatase"/>
</dbReference>
<reference evidence="7" key="1">
    <citation type="journal article" date="2014" name="Genome Announc.">
        <title>De novo whole-genome sequence and genome annotation of Lichtheimia ramosa.</title>
        <authorList>
            <person name="Linde J."/>
            <person name="Schwartze V."/>
            <person name="Binder U."/>
            <person name="Lass-Florl C."/>
            <person name="Voigt K."/>
            <person name="Horn F."/>
        </authorList>
    </citation>
    <scope>NUCLEOTIDE SEQUENCE</scope>
    <source>
        <strain evidence="7">JMRC FSU:6197</strain>
    </source>
</reference>
<dbReference type="InterPro" id="IPR038772">
    <property type="entry name" value="Sph/SMPD2-like"/>
</dbReference>
<dbReference type="GO" id="GO:0005737">
    <property type="term" value="C:cytoplasm"/>
    <property type="evidence" value="ECO:0007669"/>
    <property type="project" value="TreeGrafter"/>
</dbReference>
<evidence type="ECO:0000256" key="1">
    <source>
        <dbReference type="ARBA" id="ARBA00006335"/>
    </source>
</evidence>
<protein>
    <recommendedName>
        <fullName evidence="2">sphingomyelin phosphodiesterase</fullName>
        <ecNumber evidence="2">3.1.4.12</ecNumber>
    </recommendedName>
</protein>
<dbReference type="EMBL" id="LK023335">
    <property type="protein sequence ID" value="CDS10430.1"/>
    <property type="molecule type" value="Genomic_DNA"/>
</dbReference>
<proteinExistence type="inferred from homology"/>
<dbReference type="AlphaFoldDB" id="A0A077WSX4"/>
<dbReference type="GO" id="GO:0005576">
    <property type="term" value="C:extracellular region"/>
    <property type="evidence" value="ECO:0007669"/>
    <property type="project" value="InterPro"/>
</dbReference>
<dbReference type="SUPFAM" id="SSF56219">
    <property type="entry name" value="DNase I-like"/>
    <property type="match status" value="1"/>
</dbReference>
<feature type="domain" description="Endonuclease/exonuclease/phosphatase" evidence="6">
    <location>
        <begin position="139"/>
        <end position="457"/>
    </location>
</feature>
<dbReference type="InterPro" id="IPR036691">
    <property type="entry name" value="Endo/exonu/phosph_ase_sf"/>
</dbReference>
<organism evidence="7">
    <name type="scientific">Lichtheimia ramosa</name>
    <dbReference type="NCBI Taxonomy" id="688394"/>
    <lineage>
        <taxon>Eukaryota</taxon>
        <taxon>Fungi</taxon>
        <taxon>Fungi incertae sedis</taxon>
        <taxon>Mucoromycota</taxon>
        <taxon>Mucoromycotina</taxon>
        <taxon>Mucoromycetes</taxon>
        <taxon>Mucorales</taxon>
        <taxon>Lichtheimiaceae</taxon>
        <taxon>Lichtheimia</taxon>
    </lineage>
</organism>
<keyword evidence="5" id="KW-1133">Transmembrane helix</keyword>
<evidence type="ECO:0000256" key="5">
    <source>
        <dbReference type="SAM" id="Phobius"/>
    </source>
</evidence>
<comment type="similarity">
    <text evidence="1">Belongs to the neutral sphingomyelinase family.</text>
</comment>
<evidence type="ECO:0000256" key="2">
    <source>
        <dbReference type="ARBA" id="ARBA00012369"/>
    </source>
</evidence>
<sequence>MRRERDRLDDEELELLDADKFQDDIDDHESIFNPDRYQQDEEDDAPLLASGGGTSNTRKRTLSWKQRLESLWKRKGYQSSVKQDRYHRRTSRCTLCCCLIFLLISTISYFLFGYFYFRPAELPPPTLPDKSTNSTARFLTLNIFMRPPGVKNNKSDYKEQRLDYIIKYILPHYDVITIQEAFAFANRRIDRLAVEARNLGFNYQVASPRHYPWELAADGGLLLLSRFPIKQADTLEFPRGIHADWLSKKGALHALVQLNATRTVHLYTTHTQASYDEAGALNQQDTLVRLSQFALVHDFIRNTARDDGSPVLIMGDLNIDAAAHKDEDITKPSVASSEAYTMMMQVLNGTGIEIDNQTMYSDPDWRIDTLHDVAYQQFGYHPVTFGDFVRNSTDLVPAETVLTHWDQLLTVQSIDRILWADRYSHDVTVHNITVEKFLTKDNKDLDTNVPFTQISDHYGLSCIVELV</sequence>
<dbReference type="Pfam" id="PF03372">
    <property type="entry name" value="Exo_endo_phos"/>
    <property type="match status" value="1"/>
</dbReference>
<evidence type="ECO:0000313" key="7">
    <source>
        <dbReference type="EMBL" id="CDS10430.1"/>
    </source>
</evidence>
<name>A0A077WSX4_9FUNG</name>
<evidence type="ECO:0000259" key="6">
    <source>
        <dbReference type="Pfam" id="PF03372"/>
    </source>
</evidence>
<evidence type="ECO:0000256" key="4">
    <source>
        <dbReference type="SAM" id="MobiDB-lite"/>
    </source>
</evidence>
<feature type="region of interest" description="Disordered" evidence="4">
    <location>
        <begin position="19"/>
        <end position="60"/>
    </location>
</feature>
<dbReference type="CDD" id="cd09078">
    <property type="entry name" value="nSMase"/>
    <property type="match status" value="1"/>
</dbReference>
<dbReference type="PANTHER" id="PTHR16320">
    <property type="entry name" value="SPHINGOMYELINASE FAMILY MEMBER"/>
    <property type="match status" value="1"/>
</dbReference>
<dbReference type="OrthoDB" id="40902at2759"/>
<gene>
    <name evidence="7" type="ORF">LRAMOSA03106</name>
</gene>
<dbReference type="PANTHER" id="PTHR16320:SF1">
    <property type="entry name" value="SPHINGOMYELINASE DDB_G0288017"/>
    <property type="match status" value="1"/>
</dbReference>
<keyword evidence="3" id="KW-0378">Hydrolase</keyword>
<accession>A0A077WSX4</accession>
<dbReference type="GO" id="GO:0004767">
    <property type="term" value="F:sphingomyelin phosphodiesterase activity"/>
    <property type="evidence" value="ECO:0007669"/>
    <property type="project" value="UniProtKB-EC"/>
</dbReference>
<dbReference type="InterPro" id="IPR017766">
    <property type="entry name" value="Sphingomyelinase/PLipase_C"/>
</dbReference>
<dbReference type="EC" id="3.1.4.12" evidence="2"/>
<dbReference type="Gene3D" id="3.60.10.10">
    <property type="entry name" value="Endonuclease/exonuclease/phosphatase"/>
    <property type="match status" value="1"/>
</dbReference>
<feature type="transmembrane region" description="Helical" evidence="5">
    <location>
        <begin position="93"/>
        <end position="117"/>
    </location>
</feature>
<evidence type="ECO:0000256" key="3">
    <source>
        <dbReference type="ARBA" id="ARBA00022801"/>
    </source>
</evidence>
<keyword evidence="5" id="KW-0812">Transmembrane</keyword>